<dbReference type="Gene3D" id="1.10.10.10">
    <property type="entry name" value="Winged helix-like DNA-binding domain superfamily/Winged helix DNA-binding domain"/>
    <property type="match status" value="1"/>
</dbReference>
<dbReference type="GO" id="GO:0003700">
    <property type="term" value="F:DNA-binding transcription factor activity"/>
    <property type="evidence" value="ECO:0007669"/>
    <property type="project" value="InterPro"/>
</dbReference>
<organism evidence="2 3">
    <name type="scientific">Saccharospirillum salsuginis</name>
    <dbReference type="NCBI Taxonomy" id="418750"/>
    <lineage>
        <taxon>Bacteria</taxon>
        <taxon>Pseudomonadati</taxon>
        <taxon>Pseudomonadota</taxon>
        <taxon>Gammaproteobacteria</taxon>
        <taxon>Oceanospirillales</taxon>
        <taxon>Saccharospirillaceae</taxon>
        <taxon>Saccharospirillum</taxon>
    </lineage>
</organism>
<gene>
    <name evidence="2" type="ORF">GCM10007392_13090</name>
</gene>
<dbReference type="InterPro" id="IPR011991">
    <property type="entry name" value="ArsR-like_HTH"/>
</dbReference>
<accession>A0A918K3N9</accession>
<dbReference type="SMART" id="SM00347">
    <property type="entry name" value="HTH_MARR"/>
    <property type="match status" value="1"/>
</dbReference>
<proteinExistence type="predicted"/>
<dbReference type="AlphaFoldDB" id="A0A918K3N9"/>
<reference evidence="2" key="2">
    <citation type="submission" date="2020-09" db="EMBL/GenBank/DDBJ databases">
        <authorList>
            <person name="Sun Q."/>
            <person name="Kim S."/>
        </authorList>
    </citation>
    <scope>NUCLEOTIDE SEQUENCE</scope>
    <source>
        <strain evidence="2">KCTC 22169</strain>
    </source>
</reference>
<dbReference type="PANTHER" id="PTHR33164:SF89">
    <property type="entry name" value="MARR FAMILY REGULATORY PROTEIN"/>
    <property type="match status" value="1"/>
</dbReference>
<evidence type="ECO:0000313" key="3">
    <source>
        <dbReference type="Proteomes" id="UP000626148"/>
    </source>
</evidence>
<dbReference type="GO" id="GO:0006950">
    <property type="term" value="P:response to stress"/>
    <property type="evidence" value="ECO:0007669"/>
    <property type="project" value="TreeGrafter"/>
</dbReference>
<dbReference type="Proteomes" id="UP000626148">
    <property type="component" value="Unassembled WGS sequence"/>
</dbReference>
<keyword evidence="3" id="KW-1185">Reference proteome</keyword>
<reference evidence="2" key="1">
    <citation type="journal article" date="2014" name="Int. J. Syst. Evol. Microbiol.">
        <title>Complete genome sequence of Corynebacterium casei LMG S-19264T (=DSM 44701T), isolated from a smear-ripened cheese.</title>
        <authorList>
            <consortium name="US DOE Joint Genome Institute (JGI-PGF)"/>
            <person name="Walter F."/>
            <person name="Albersmeier A."/>
            <person name="Kalinowski J."/>
            <person name="Ruckert C."/>
        </authorList>
    </citation>
    <scope>NUCLEOTIDE SEQUENCE</scope>
    <source>
        <strain evidence="2">KCTC 22169</strain>
    </source>
</reference>
<dbReference type="PANTHER" id="PTHR33164">
    <property type="entry name" value="TRANSCRIPTIONAL REGULATOR, MARR FAMILY"/>
    <property type="match status" value="1"/>
</dbReference>
<feature type="domain" description="HTH marR-type" evidence="1">
    <location>
        <begin position="23"/>
        <end position="155"/>
    </location>
</feature>
<dbReference type="InterPro" id="IPR036388">
    <property type="entry name" value="WH-like_DNA-bd_sf"/>
</dbReference>
<dbReference type="EMBL" id="BMXR01000003">
    <property type="protein sequence ID" value="GGX47618.1"/>
    <property type="molecule type" value="Genomic_DNA"/>
</dbReference>
<dbReference type="SUPFAM" id="SSF46785">
    <property type="entry name" value="Winged helix' DNA-binding domain"/>
    <property type="match status" value="1"/>
</dbReference>
<protein>
    <submittedName>
        <fullName evidence="2">MarR family transcriptional regulator</fullName>
    </submittedName>
</protein>
<comment type="caution">
    <text evidence="2">The sequence shown here is derived from an EMBL/GenBank/DDBJ whole genome shotgun (WGS) entry which is preliminary data.</text>
</comment>
<dbReference type="CDD" id="cd00090">
    <property type="entry name" value="HTH_ARSR"/>
    <property type="match status" value="1"/>
</dbReference>
<name>A0A918K3N9_9GAMM</name>
<dbReference type="Pfam" id="PF01047">
    <property type="entry name" value="MarR"/>
    <property type="match status" value="1"/>
</dbReference>
<evidence type="ECO:0000313" key="2">
    <source>
        <dbReference type="EMBL" id="GGX47618.1"/>
    </source>
</evidence>
<dbReference type="InterPro" id="IPR039422">
    <property type="entry name" value="MarR/SlyA-like"/>
</dbReference>
<dbReference type="InterPro" id="IPR036390">
    <property type="entry name" value="WH_DNA-bd_sf"/>
</dbReference>
<dbReference type="InterPro" id="IPR000835">
    <property type="entry name" value="HTH_MarR-typ"/>
</dbReference>
<evidence type="ECO:0000259" key="1">
    <source>
        <dbReference type="PROSITE" id="PS50995"/>
    </source>
</evidence>
<dbReference type="PROSITE" id="PS50995">
    <property type="entry name" value="HTH_MARR_2"/>
    <property type="match status" value="1"/>
</dbReference>
<sequence length="182" mass="20452">MRYNLALMGDSTQLVKDQTMKRVDEVLVSLRRIIRATDIHSKKLSKHSGLTSPQLLILMAIDKLGDVTIGTVAKDVNLSQATVTTILDRLEKRGLVQRVRSEVDRRRVHAKLTDEGQKIVEDAPSPLQESFVEKFDTLPEWEQTMILSSLQKLAELMQASDIDAAPVLHVGDVTHHYTNSQN</sequence>